<evidence type="ECO:0000256" key="3">
    <source>
        <dbReference type="ARBA" id="ARBA00022475"/>
    </source>
</evidence>
<proteinExistence type="inferred from homology"/>
<protein>
    <recommendedName>
        <fullName evidence="9">TRAP transporter small permease protein</fullName>
    </recommendedName>
</protein>
<evidence type="ECO:0000256" key="7">
    <source>
        <dbReference type="ARBA" id="ARBA00023136"/>
    </source>
</evidence>
<evidence type="ECO:0000256" key="1">
    <source>
        <dbReference type="ARBA" id="ARBA00004429"/>
    </source>
</evidence>
<dbReference type="RefSeq" id="WP_101267588.1">
    <property type="nucleotide sequence ID" value="NZ_CP024199.1"/>
</dbReference>
<evidence type="ECO:0000313" key="14">
    <source>
        <dbReference type="Proteomes" id="UP000233597"/>
    </source>
</evidence>
<keyword evidence="13" id="KW-1185">Reference proteome</keyword>
<dbReference type="GO" id="GO:0022857">
    <property type="term" value="F:transmembrane transporter activity"/>
    <property type="evidence" value="ECO:0007669"/>
    <property type="project" value="UniProtKB-UniRule"/>
</dbReference>
<evidence type="ECO:0000256" key="2">
    <source>
        <dbReference type="ARBA" id="ARBA00022448"/>
    </source>
</evidence>
<feature type="domain" description="Tripartite ATP-independent periplasmic transporters DctQ component" evidence="10">
    <location>
        <begin position="28"/>
        <end position="153"/>
    </location>
</feature>
<keyword evidence="7 9" id="KW-0472">Membrane</keyword>
<sequence length="167" mass="19303">MMQTLHSIDRIVGFILRTVAITCLVILMFILGGNVIARFTNWFSLGWYDEIIQLSFAWMVFFGAAELWRENQHFRIDWLFYTLPRAKRRVHTFIVALFNILFLSFLMYEGTYLAQKSSALTPILGLPVALLYSCVPISAAIMLVYAIADLFRHSPRHADEVHVIDDL</sequence>
<keyword evidence="3" id="KW-1003">Cell membrane</keyword>
<feature type="transmembrane region" description="Helical" evidence="9">
    <location>
        <begin position="12"/>
        <end position="31"/>
    </location>
</feature>
<comment type="similarity">
    <text evidence="8 9">Belongs to the TRAP transporter small permease family.</text>
</comment>
<dbReference type="EMBL" id="NWTK01000008">
    <property type="protein sequence ID" value="PKR53656.1"/>
    <property type="molecule type" value="Genomic_DNA"/>
</dbReference>
<keyword evidence="2 9" id="KW-0813">Transport</keyword>
<keyword evidence="5 9" id="KW-0812">Transmembrane</keyword>
<dbReference type="AlphaFoldDB" id="A0A2N3KT28"/>
<feature type="transmembrane region" description="Helical" evidence="9">
    <location>
        <begin position="128"/>
        <end position="148"/>
    </location>
</feature>
<evidence type="ECO:0000256" key="5">
    <source>
        <dbReference type="ARBA" id="ARBA00022692"/>
    </source>
</evidence>
<dbReference type="PANTHER" id="PTHR35011:SF2">
    <property type="entry name" value="2,3-DIKETO-L-GULONATE TRAP TRANSPORTER SMALL PERMEASE PROTEIN YIAM"/>
    <property type="match status" value="1"/>
</dbReference>
<feature type="transmembrane region" description="Helical" evidence="9">
    <location>
        <begin position="90"/>
        <end position="108"/>
    </location>
</feature>
<reference evidence="12 14" key="1">
    <citation type="submission" date="2017-09" db="EMBL/GenBank/DDBJ databases">
        <title>Biodiversity and function of Thalassospira species in the particle-attached aromatic-hydrocarbon-degrading consortia from the surface seawater of the South China Sea.</title>
        <authorList>
            <person name="Dong C."/>
            <person name="Liu R."/>
            <person name="Shao Z."/>
        </authorList>
    </citation>
    <scope>NUCLEOTIDE SEQUENCE [LARGE SCALE GENOMIC DNA]</scope>
    <source>
        <strain evidence="12 14">CSC1P2</strain>
    </source>
</reference>
<keyword evidence="6 9" id="KW-1133">Transmembrane helix</keyword>
<evidence type="ECO:0000313" key="12">
    <source>
        <dbReference type="EMBL" id="PKR53656.1"/>
    </source>
</evidence>
<evidence type="ECO:0000313" key="13">
    <source>
        <dbReference type="Proteomes" id="UP000233458"/>
    </source>
</evidence>
<dbReference type="Pfam" id="PF04290">
    <property type="entry name" value="DctQ"/>
    <property type="match status" value="1"/>
</dbReference>
<organism evidence="12 14">
    <name type="scientific">Thalassospira marina</name>
    <dbReference type="NCBI Taxonomy" id="2048283"/>
    <lineage>
        <taxon>Bacteria</taxon>
        <taxon>Pseudomonadati</taxon>
        <taxon>Pseudomonadota</taxon>
        <taxon>Alphaproteobacteria</taxon>
        <taxon>Rhodospirillales</taxon>
        <taxon>Thalassospiraceae</taxon>
        <taxon>Thalassospira</taxon>
    </lineage>
</organism>
<comment type="function">
    <text evidence="9">Part of the tripartite ATP-independent periplasmic (TRAP) transport system.</text>
</comment>
<evidence type="ECO:0000256" key="9">
    <source>
        <dbReference type="RuleBase" id="RU369079"/>
    </source>
</evidence>
<evidence type="ECO:0000256" key="6">
    <source>
        <dbReference type="ARBA" id="ARBA00022989"/>
    </source>
</evidence>
<keyword evidence="4 9" id="KW-0997">Cell inner membrane</keyword>
<comment type="subcellular location">
    <subcellularLocation>
        <location evidence="1 9">Cell inner membrane</location>
        <topology evidence="1 9">Multi-pass membrane protein</topology>
    </subcellularLocation>
</comment>
<evidence type="ECO:0000256" key="8">
    <source>
        <dbReference type="ARBA" id="ARBA00038436"/>
    </source>
</evidence>
<evidence type="ECO:0000313" key="11">
    <source>
        <dbReference type="EMBL" id="AUG51286.1"/>
    </source>
</evidence>
<dbReference type="GO" id="GO:0005886">
    <property type="term" value="C:plasma membrane"/>
    <property type="evidence" value="ECO:0007669"/>
    <property type="project" value="UniProtKB-SubCell"/>
</dbReference>
<dbReference type="Proteomes" id="UP000233458">
    <property type="component" value="Chromosome"/>
</dbReference>
<dbReference type="InterPro" id="IPR007387">
    <property type="entry name" value="TRAP_DctQ"/>
</dbReference>
<accession>A0A2N3KT28</accession>
<evidence type="ECO:0000256" key="4">
    <source>
        <dbReference type="ARBA" id="ARBA00022519"/>
    </source>
</evidence>
<dbReference type="EMBL" id="CP024199">
    <property type="protein sequence ID" value="AUG51286.1"/>
    <property type="molecule type" value="Genomic_DNA"/>
</dbReference>
<name>A0A2N3KT28_9PROT</name>
<dbReference type="OrthoDB" id="4964541at2"/>
<evidence type="ECO:0000259" key="10">
    <source>
        <dbReference type="Pfam" id="PF04290"/>
    </source>
</evidence>
<gene>
    <name evidence="12" type="ORF">COO20_14105</name>
    <name evidence="11" type="ORF">CSC3H3_00050</name>
</gene>
<reference evidence="11 13" key="2">
    <citation type="submission" date="2017-10" db="EMBL/GenBank/DDBJ databases">
        <title>Biodiversity and function of Thalassospira species in the particle-attached aromatic-hydrocarbon-degrading consortia from the surface seawater of the China South Sea.</title>
        <authorList>
            <person name="Dong C."/>
            <person name="Liu R."/>
            <person name="Shao Z."/>
        </authorList>
    </citation>
    <scope>NUCLEOTIDE SEQUENCE [LARGE SCALE GENOMIC DNA]</scope>
    <source>
        <strain evidence="11 13">CSC3H3</strain>
    </source>
</reference>
<dbReference type="PANTHER" id="PTHR35011">
    <property type="entry name" value="2,3-DIKETO-L-GULONATE TRAP TRANSPORTER SMALL PERMEASE PROTEIN YIAM"/>
    <property type="match status" value="1"/>
</dbReference>
<dbReference type="InterPro" id="IPR055348">
    <property type="entry name" value="DctQ"/>
</dbReference>
<dbReference type="GO" id="GO:0015740">
    <property type="term" value="P:C4-dicarboxylate transport"/>
    <property type="evidence" value="ECO:0007669"/>
    <property type="project" value="TreeGrafter"/>
</dbReference>
<comment type="subunit">
    <text evidence="9">The complex comprises the extracytoplasmic solute receptor protein and the two transmembrane proteins.</text>
</comment>
<dbReference type="Proteomes" id="UP000233597">
    <property type="component" value="Unassembled WGS sequence"/>
</dbReference>
<feature type="transmembrane region" description="Helical" evidence="9">
    <location>
        <begin position="51"/>
        <end position="69"/>
    </location>
</feature>
<dbReference type="KEGG" id="thac:CSC3H3_00050"/>